<dbReference type="Proteomes" id="UP001597459">
    <property type="component" value="Unassembled WGS sequence"/>
</dbReference>
<feature type="chain" id="PRO_5045890902" description="TonB C-terminal domain-containing protein" evidence="1">
    <location>
        <begin position="22"/>
        <end position="110"/>
    </location>
</feature>
<evidence type="ECO:0000256" key="1">
    <source>
        <dbReference type="SAM" id="SignalP"/>
    </source>
</evidence>
<gene>
    <name evidence="2" type="ORF">ACFSTE_10270</name>
</gene>
<keyword evidence="1" id="KW-0732">Signal</keyword>
<reference evidence="3" key="1">
    <citation type="journal article" date="2019" name="Int. J. Syst. Evol. Microbiol.">
        <title>The Global Catalogue of Microorganisms (GCM) 10K type strain sequencing project: providing services to taxonomists for standard genome sequencing and annotation.</title>
        <authorList>
            <consortium name="The Broad Institute Genomics Platform"/>
            <consortium name="The Broad Institute Genome Sequencing Center for Infectious Disease"/>
            <person name="Wu L."/>
            <person name="Ma J."/>
        </authorList>
    </citation>
    <scope>NUCLEOTIDE SEQUENCE [LARGE SCALE GENOMIC DNA]</scope>
    <source>
        <strain evidence="3">KCTC 42423</strain>
    </source>
</reference>
<proteinExistence type="predicted"/>
<dbReference type="EMBL" id="JBHULX010000017">
    <property type="protein sequence ID" value="MFD2591208.1"/>
    <property type="molecule type" value="Genomic_DNA"/>
</dbReference>
<evidence type="ECO:0000313" key="2">
    <source>
        <dbReference type="EMBL" id="MFD2591208.1"/>
    </source>
</evidence>
<protein>
    <recommendedName>
        <fullName evidence="4">TonB C-terminal domain-containing protein</fullName>
    </recommendedName>
</protein>
<accession>A0ABW5N7F9</accession>
<evidence type="ECO:0008006" key="4">
    <source>
        <dbReference type="Google" id="ProtNLM"/>
    </source>
</evidence>
<name>A0ABW5N7F9_9FLAO</name>
<sequence length="110" mass="12196">MKNLKVVLVAFALVVSGVMSASTVPGKDKRSVSAEIGELLKSPSFKIKQDIKAEVTFTLNKDKEIVVLSVDTKDEKIVDFIKARLNYKKVSGVLPLGYDEYIVPVRLKKE</sequence>
<evidence type="ECO:0000313" key="3">
    <source>
        <dbReference type="Proteomes" id="UP001597459"/>
    </source>
</evidence>
<feature type="signal peptide" evidence="1">
    <location>
        <begin position="1"/>
        <end position="21"/>
    </location>
</feature>
<dbReference type="RefSeq" id="WP_176029201.1">
    <property type="nucleotide sequence ID" value="NZ_JBHSJV010000001.1"/>
</dbReference>
<keyword evidence="3" id="KW-1185">Reference proteome</keyword>
<organism evidence="2 3">
    <name type="scientific">Aquimarina hainanensis</name>
    <dbReference type="NCBI Taxonomy" id="1578017"/>
    <lineage>
        <taxon>Bacteria</taxon>
        <taxon>Pseudomonadati</taxon>
        <taxon>Bacteroidota</taxon>
        <taxon>Flavobacteriia</taxon>
        <taxon>Flavobacteriales</taxon>
        <taxon>Flavobacteriaceae</taxon>
        <taxon>Aquimarina</taxon>
    </lineage>
</organism>
<comment type="caution">
    <text evidence="2">The sequence shown here is derived from an EMBL/GenBank/DDBJ whole genome shotgun (WGS) entry which is preliminary data.</text>
</comment>